<keyword evidence="1" id="KW-0472">Membrane</keyword>
<dbReference type="KEGG" id="kcm:ABWK59_05425"/>
<dbReference type="InterPro" id="IPR001763">
    <property type="entry name" value="Rhodanese-like_dom"/>
</dbReference>
<dbReference type="Pfam" id="PF00581">
    <property type="entry name" value="Rhodanese"/>
    <property type="match status" value="1"/>
</dbReference>
<keyword evidence="1" id="KW-0812">Transmembrane</keyword>
<dbReference type="GO" id="GO:0004792">
    <property type="term" value="F:thiosulfate-cyanide sulfurtransferase activity"/>
    <property type="evidence" value="ECO:0007669"/>
    <property type="project" value="InterPro"/>
</dbReference>
<dbReference type="Pfam" id="PF11127">
    <property type="entry name" value="YgaP-like_TM"/>
    <property type="match status" value="1"/>
</dbReference>
<dbReference type="InterPro" id="IPR052367">
    <property type="entry name" value="Thiosulfate_ST/Rhodanese-like"/>
</dbReference>
<dbReference type="InterPro" id="IPR036873">
    <property type="entry name" value="Rhodanese-like_dom_sf"/>
</dbReference>
<dbReference type="PROSITE" id="PS50206">
    <property type="entry name" value="RHODANESE_3"/>
    <property type="match status" value="1"/>
</dbReference>
<gene>
    <name evidence="3" type="ORF">ABWK59_05425</name>
</gene>
<dbReference type="Gene3D" id="3.40.250.10">
    <property type="entry name" value="Rhodanese-like domain"/>
    <property type="match status" value="1"/>
</dbReference>
<dbReference type="InterPro" id="IPR021309">
    <property type="entry name" value="YgaP-like_TM"/>
</dbReference>
<name>A0AAU8JR51_9ACTN</name>
<feature type="transmembrane region" description="Helical" evidence="1">
    <location>
        <begin position="141"/>
        <end position="164"/>
    </location>
</feature>
<protein>
    <submittedName>
        <fullName evidence="3">Rhodanese-like domain-containing protein</fullName>
    </submittedName>
</protein>
<feature type="transmembrane region" description="Helical" evidence="1">
    <location>
        <begin position="117"/>
        <end position="135"/>
    </location>
</feature>
<accession>A0AAU8JR51</accession>
<dbReference type="EMBL" id="CP159872">
    <property type="protein sequence ID" value="XCM78404.1"/>
    <property type="molecule type" value="Genomic_DNA"/>
</dbReference>
<organism evidence="3">
    <name type="scientific">Kitasatospora camelliae</name>
    <dbReference type="NCBI Taxonomy" id="3156397"/>
    <lineage>
        <taxon>Bacteria</taxon>
        <taxon>Bacillati</taxon>
        <taxon>Actinomycetota</taxon>
        <taxon>Actinomycetes</taxon>
        <taxon>Kitasatosporales</taxon>
        <taxon>Streptomycetaceae</taxon>
        <taxon>Kitasatospora</taxon>
    </lineage>
</organism>
<evidence type="ECO:0000259" key="2">
    <source>
        <dbReference type="PROSITE" id="PS50206"/>
    </source>
</evidence>
<feature type="domain" description="Rhodanese" evidence="2">
    <location>
        <begin position="13"/>
        <end position="103"/>
    </location>
</feature>
<dbReference type="AlphaFoldDB" id="A0AAU8JR51"/>
<dbReference type="PROSITE" id="PS00380">
    <property type="entry name" value="RHODANESE_1"/>
    <property type="match status" value="1"/>
</dbReference>
<reference evidence="3" key="1">
    <citation type="submission" date="2024-06" db="EMBL/GenBank/DDBJ databases">
        <title>The genome sequences of Kitasatospora sp. strain HUAS MG31.</title>
        <authorList>
            <person name="Mo P."/>
        </authorList>
    </citation>
    <scope>NUCLEOTIDE SEQUENCE</scope>
    <source>
        <strain evidence="3">HUAS MG31</strain>
    </source>
</reference>
<dbReference type="SMART" id="SM00450">
    <property type="entry name" value="RHOD"/>
    <property type="match status" value="1"/>
</dbReference>
<dbReference type="RefSeq" id="WP_354638270.1">
    <property type="nucleotide sequence ID" value="NZ_CP159872.1"/>
</dbReference>
<dbReference type="SUPFAM" id="SSF52821">
    <property type="entry name" value="Rhodanese/Cell cycle control phosphatase"/>
    <property type="match status" value="1"/>
</dbReference>
<sequence length="188" mass="19631">MTTSLTVEQLHPRVTRVTVIDVRSPGEYAAGHIPGAHNIPLDRLHQALPALREAADRGTVTAVCASGNRSRTACEQLSAAGIGAATLVGGTRAWAAAGHPLDRVAGSRTVWAMDRQVRFAAGLLVLLGVLADLLLPGARWLAAAVGAGLVFASVTDTCAMGALLGRLPHNRPRTARPDLDTTLTALRR</sequence>
<proteinExistence type="predicted"/>
<evidence type="ECO:0000313" key="3">
    <source>
        <dbReference type="EMBL" id="XCM78404.1"/>
    </source>
</evidence>
<dbReference type="PANTHER" id="PTHR45431:SF3">
    <property type="entry name" value="RHODANESE-LIKE DOMAIN-CONTAINING PROTEIN 15, CHLOROPLASTIC"/>
    <property type="match status" value="1"/>
</dbReference>
<dbReference type="Gene3D" id="6.10.140.1340">
    <property type="match status" value="1"/>
</dbReference>
<dbReference type="PANTHER" id="PTHR45431">
    <property type="entry name" value="RHODANESE-LIKE DOMAIN-CONTAINING PROTEIN 15, CHLOROPLASTIC"/>
    <property type="match status" value="1"/>
</dbReference>
<keyword evidence="1" id="KW-1133">Transmembrane helix</keyword>
<dbReference type="InterPro" id="IPR001307">
    <property type="entry name" value="Thiosulphate_STrfase_CS"/>
</dbReference>
<dbReference type="CDD" id="cd00158">
    <property type="entry name" value="RHOD"/>
    <property type="match status" value="1"/>
</dbReference>
<evidence type="ECO:0000256" key="1">
    <source>
        <dbReference type="SAM" id="Phobius"/>
    </source>
</evidence>